<dbReference type="Gene3D" id="3.40.50.720">
    <property type="entry name" value="NAD(P)-binding Rossmann-like Domain"/>
    <property type="match status" value="2"/>
</dbReference>
<dbReference type="InterPro" id="IPR036736">
    <property type="entry name" value="ACP-like_sf"/>
</dbReference>
<dbReference type="GO" id="GO:0004315">
    <property type="term" value="F:3-oxoacyl-[acyl-carrier-protein] synthase activity"/>
    <property type="evidence" value="ECO:0007669"/>
    <property type="project" value="InterPro"/>
</dbReference>
<evidence type="ECO:0000256" key="6">
    <source>
        <dbReference type="ARBA" id="ARBA00023268"/>
    </source>
</evidence>
<evidence type="ECO:0000313" key="10">
    <source>
        <dbReference type="EMBL" id="SCN11951.1"/>
    </source>
</evidence>
<dbReference type="Pfam" id="PF00698">
    <property type="entry name" value="Acyl_transf_1"/>
    <property type="match status" value="2"/>
</dbReference>
<dbReference type="SUPFAM" id="SSF47336">
    <property type="entry name" value="ACP-like"/>
    <property type="match status" value="2"/>
</dbReference>
<dbReference type="CDD" id="cd00833">
    <property type="entry name" value="PKS"/>
    <property type="match status" value="2"/>
</dbReference>
<dbReference type="SMART" id="SM00825">
    <property type="entry name" value="PKS_KS"/>
    <property type="match status" value="2"/>
</dbReference>
<dbReference type="InterPro" id="IPR050091">
    <property type="entry name" value="PKS_NRPS_Biosynth_Enz"/>
</dbReference>
<dbReference type="InterPro" id="IPR020841">
    <property type="entry name" value="PKS_Beta-ketoAc_synthase_dom"/>
</dbReference>
<dbReference type="InterPro" id="IPR036291">
    <property type="entry name" value="NAD(P)-bd_dom_sf"/>
</dbReference>
<dbReference type="Pfam" id="PF16197">
    <property type="entry name" value="KAsynt_C_assoc"/>
    <property type="match status" value="2"/>
</dbReference>
<dbReference type="Gene3D" id="1.10.1200.10">
    <property type="entry name" value="ACP-like"/>
    <property type="match status" value="2"/>
</dbReference>
<dbReference type="InterPro" id="IPR014030">
    <property type="entry name" value="Ketoacyl_synth_N"/>
</dbReference>
<evidence type="ECO:0000256" key="4">
    <source>
        <dbReference type="ARBA" id="ARBA00022679"/>
    </source>
</evidence>
<dbReference type="InterPro" id="IPR013968">
    <property type="entry name" value="PKS_KR"/>
</dbReference>
<dbReference type="InterPro" id="IPR032821">
    <property type="entry name" value="PKS_assoc"/>
</dbReference>
<feature type="domain" description="Carrier" evidence="8">
    <location>
        <begin position="2897"/>
        <end position="2972"/>
    </location>
</feature>
<dbReference type="Gene3D" id="3.40.47.10">
    <property type="match status" value="2"/>
</dbReference>
<dbReference type="Gene3D" id="3.40.366.10">
    <property type="entry name" value="Malonyl-Coenzyme A Acyl Carrier Protein, domain 2"/>
    <property type="match status" value="2"/>
</dbReference>
<comment type="cofactor">
    <cofactor evidence="1">
        <name>pantetheine 4'-phosphate</name>
        <dbReference type="ChEBI" id="CHEBI:47942"/>
    </cofactor>
</comment>
<dbReference type="SUPFAM" id="SSF55048">
    <property type="entry name" value="Probable ACP-binding domain of malonyl-CoA ACP transacylase"/>
    <property type="match status" value="2"/>
</dbReference>
<evidence type="ECO:0000256" key="2">
    <source>
        <dbReference type="ARBA" id="ARBA00022450"/>
    </source>
</evidence>
<dbReference type="InterPro" id="IPR009081">
    <property type="entry name" value="PP-bd_ACP"/>
</dbReference>
<dbReference type="PROSITE" id="PS52004">
    <property type="entry name" value="KS3_2"/>
    <property type="match status" value="2"/>
</dbReference>
<dbReference type="InterPro" id="IPR001227">
    <property type="entry name" value="Ac_transferase_dom_sf"/>
</dbReference>
<dbReference type="SMART" id="SM01294">
    <property type="entry name" value="PKS_PP_betabranch"/>
    <property type="match status" value="2"/>
</dbReference>
<organism evidence="10">
    <name type="scientific">Kitasatospora aburaviensis</name>
    <dbReference type="NCBI Taxonomy" id="67265"/>
    <lineage>
        <taxon>Bacteria</taxon>
        <taxon>Bacillati</taxon>
        <taxon>Actinomycetota</taxon>
        <taxon>Actinomycetes</taxon>
        <taxon>Kitasatosporales</taxon>
        <taxon>Streptomycetaceae</taxon>
        <taxon>Kitasatospora</taxon>
    </lineage>
</organism>
<dbReference type="InterPro" id="IPR020806">
    <property type="entry name" value="PKS_PP-bd"/>
</dbReference>
<feature type="domain" description="Ketosynthase family 3 (KS3)" evidence="9">
    <location>
        <begin position="33"/>
        <end position="459"/>
    </location>
</feature>
<dbReference type="InterPro" id="IPR057326">
    <property type="entry name" value="KR_dom"/>
</dbReference>
<keyword evidence="5" id="KW-0045">Antibiotic biosynthesis</keyword>
<evidence type="ECO:0000259" key="8">
    <source>
        <dbReference type="PROSITE" id="PS50075"/>
    </source>
</evidence>
<dbReference type="InterPro" id="IPR018201">
    <property type="entry name" value="Ketoacyl_synth_AS"/>
</dbReference>
<dbReference type="Pfam" id="PF02801">
    <property type="entry name" value="Ketoacyl-synt_C"/>
    <property type="match status" value="2"/>
</dbReference>
<dbReference type="CDD" id="cd08952">
    <property type="entry name" value="KR_1_SDR_x"/>
    <property type="match status" value="2"/>
</dbReference>
<dbReference type="PANTHER" id="PTHR43775">
    <property type="entry name" value="FATTY ACID SYNTHASE"/>
    <property type="match status" value="1"/>
</dbReference>
<sequence length="3066" mass="318341">MDNEEKLLDYLKRVSADLRQTRERLRAVEAASTEPVAVVGIGCRYPGGVRSPEDLWRLVAEGGEAVAPLPTDRGWDVEALFDPDPDASGRSYVRAGGFLDAATDFDAGFFGISPREALAMDPQQRLLLETAWEAVERAGIDPASLRGSRTGVFAGALSQEYGPRLHEGSDELGGYLLTGNTLSVLSGRVAYALGLEGPAVTVDTACSSSLVALHLAVQSLRSGECDLALAGGVTVMSTPGMFVEFSRQRGLSRDGRCRSFSVDADGFGMAEGVGVLLVERLSDARRLGHSVLAVVRGSAVNQDGASNGLTAPNGPSQQRVIRQALANAGLSARDVDVVEAHGTGTTLGDPIEAQALLATYGQDRAEGAPLYLGSVKSNIGHPQAAAGVAGVIKMVSAMRAGVLPRTLHVGEPSPHVDWASGAVELLTEAREWLPGERPLRAGVSSFGISGTNAHVVLEQAPAEEPLPVRDPSVVPPVVPLVVSARGGSALRGQAERLSAWWESRAELGAVDVGFSLAAGRAQLEHRAVVVAGDRAQGLAGLRALASGEPSPEVVEGTADLRDAAGVVFVFPGQGAQWVGMGAELLGSSPVFAARMAECAEALRPFVGWELLDVVRGVPGAASLERVDVVQPVSFAVMVSLAAVWRSFGVEPAAVVGHSQGEIAAACVAGALSLEDAARIVALRSRVIAEGLAGRGGMVSLALGLSEVQELVAASGGRLSVAAVNGPGSVVVSGEPSALAELLADCEARGVRARRIPVDYASHSAQVESVRERLLDVLGSGGARASEVAFCSTLTGDFLETEGLDGEYWYRNLRETVRFDRAVRRLAEQGYGVFVEVSPHPVLGPGVEETLDELGHQATVVGTLRRGEGGLDRFLTSVAQVWVRGVPADWSAATGGGRRVDLPTYAFQGERFWLEPAGASPLSAVDALRYRLVWQPLDAVPAPEASRGEWLLLVPAAGADSGWGSALEAAFAEHGVRTGTLAVGDECDRESLAAVLKDREPAGVVSLLASGPGAAAGGAAVPWGLAATVALVQALEDAGVAAPLWCVTRGAVAVGADDRVPSPEQAMLWGLGRVVAAELPDRWGGVVDVPESVGGEVARAAVAALLGGHGEDELAVRPSGLSVRRLERAPLAGRTPVRAWEPRGTVLITGATGALGRHVARRLAADGADHLLLLSRSGRAAPDADAFEAELTALGAQVTMAACDVSDRIAVAEVLAGLPAEYPLTAVIHTAALLDDALIGDLTVDQMERVLEVKVGGALVLHELTEGLDLSAFVLFSSIAGTCGLAGHANYAPGNAYLDALAHHRRAKGLPATAIAWGHWDGGGIAAPAIEEQIRRRGVLTFRPELALEALGGILDHDETSVAVFSTRWDGTGLGAGARPVPLLSDLLAADRPEVEQGRKAADSTDGTSQLLRRLAGLSDEEQRKALLDIVRQVVASVLRHPSHDAVLPGRAFKDLGFDSLTAVELRNRLRAATGLRLTATLIYDRPTPTALADHLHAELFGHLPAAAVVRPATAASDDPIVIVGMSCRFPGGVRSPEDLWRLLDSGADAISALPADRGWDLDGLYDADPDASGRSYVRAGGFLDAATDFDAGFFGISPREALAMDPQQRLLLETAWEAFERAGIDPESARGSRTGVFAGLSMQDYAALLRDASAEVEGYAVTGSAGSVLSGRVAYALGLEGPAVTVDTACSSSLVALHLAVQSLRSGECDLALAGGVTVMSTPGMFVEFSRQRGLSRDGRCRSFSVDADGFGMAEGVGVLLVERLSDARRLGHSVLAVVRGSAVNQDGASNGLTAPNGPSQQRVIRQALANAGLSARDVDVVEAHGTGTTLGDPIEAQALLATYGQDRAEGAPLYLGSVKSNIGHTQAAAGVAGVIKMVSAMRAGVLPRTLHADEPSPHIDWDAGAVELLTEAREWQSGERPRRAAVSSFGISGTNAHVVLEQAPEEEPLPSAASSVVPLVVSARGGSALRGQAERLSAWWESRAELGAVDVGFSLAAGRARLEHRAVVVAGDRAQGLAGLRAVGGGEPAPGVVEGTADLLHEAGVVFVFPGQGAQWVGMGAELLGSSPVFAARMGECAEALRPFVGWELLDVVRGVPGAASLERVDVVQPVSFAVMVSLAALWRSFGVEPAAVVGHSQGEIAAACVAGALSLEDAARIVALRSRVIAEGLAGRGGMVSLALRPSDVEELVAASGARLSVAAVNGPNSVVVSGEPSALAELLADCEARGVRARRIPVDYASHSAQVESVRERLLDVLGDVTPRPADVPFYSSLTGGLMDPTVLNAEYWYRNLREPVAFAEAVRACAADEFRAFVESSAHPVLNLAVEETVEDAGGEAVVVGSLRRGEGGLDRFLGSLAELWVRGVPVDWAVATTGGRRVDLPTYAFQGERFWLEPAGASPSSAVDAMRYRVVWRPLDAAPAPAASGAEWLLLVPRAGADGEWGAALEAAFAERGARMRVLVVDGACDRESLAAVLKGREPAGVVSLLASGPGAAAGGAAVPWGLAATVALVQALEDAGVAAPLWCVTRGAVAVDADDRVPSPEQAMLWGLGRVVAAELPDRWGGVLDLPERPGGGAVEAAAAALLGGHGEDELAVRDSGLSVRRLERAPLAGRTPVRAWEPRGTVLITGATGALGRHVARRLAADGAEHLLLMSEVAGEEAEFIAELTASGARVTMAACDLSDRVAVAEALAGLPAEYPLTAVIHTAALLDDAVIDTLTVDQMQRVLRVKAAGAVVLHELTEGLDLSAFVLFSSFAGTCGLAGHANYAPGNAYLDALAHHRRAKGLPATAVAWGHWEGAVVAGPAVEDRIRRHGAQDLDPARALDVLQGILDHDETSVAVLRCAWDDPAWSAPLLGDLRAARRGPSPAVPAAAGEPAGPSADLARRLAELPEAERPGALLEFVRPVIATVLRHSSPEAIEPDQPFKDLGFDSLTAVELRNRLRAATGLRLTATLIYDHPTPAALADHLYAELAPRPDTTVVPILAELDRLAAILSAASVAGAERQAVGDRLQDLLAGWRATASRAAGPADTVTELEAVTDDELIGLLGDEFGIFQPDHSAEGNAHE</sequence>
<dbReference type="SMART" id="SM00822">
    <property type="entry name" value="PKS_KR"/>
    <property type="match status" value="2"/>
</dbReference>
<keyword evidence="3" id="KW-0597">Phosphoprotein</keyword>
<dbReference type="InterPro" id="IPR014031">
    <property type="entry name" value="Ketoacyl_synth_C"/>
</dbReference>
<name>A0A1D3P9U8_9ACTN</name>
<dbReference type="PANTHER" id="PTHR43775:SF51">
    <property type="entry name" value="INACTIVE PHENOLPHTHIOCEROL SYNTHESIS POLYKETIDE SYNTHASE TYPE I PKS1-RELATED"/>
    <property type="match status" value="1"/>
</dbReference>
<dbReference type="Gene3D" id="3.30.70.3290">
    <property type="match status" value="2"/>
</dbReference>
<feature type="domain" description="Ketosynthase family 3 (KS3)" evidence="9">
    <location>
        <begin position="1517"/>
        <end position="1943"/>
    </location>
</feature>
<keyword evidence="4" id="KW-0808">Transferase</keyword>
<dbReference type="InterPro" id="IPR006162">
    <property type="entry name" value="Ppantetheine_attach_site"/>
</dbReference>
<dbReference type="InterPro" id="IPR014043">
    <property type="entry name" value="Acyl_transferase_dom"/>
</dbReference>
<dbReference type="GO" id="GO:0006633">
    <property type="term" value="P:fatty acid biosynthetic process"/>
    <property type="evidence" value="ECO:0007669"/>
    <property type="project" value="InterPro"/>
</dbReference>
<keyword evidence="7" id="KW-0012">Acyltransferase</keyword>
<dbReference type="Pfam" id="PF00550">
    <property type="entry name" value="PP-binding"/>
    <property type="match status" value="2"/>
</dbReference>
<dbReference type="GO" id="GO:0004312">
    <property type="term" value="F:fatty acid synthase activity"/>
    <property type="evidence" value="ECO:0007669"/>
    <property type="project" value="TreeGrafter"/>
</dbReference>
<keyword evidence="2" id="KW-0596">Phosphopantetheine</keyword>
<feature type="domain" description="Carrier" evidence="8">
    <location>
        <begin position="1424"/>
        <end position="1499"/>
    </location>
</feature>
<dbReference type="PROSITE" id="PS00606">
    <property type="entry name" value="KS3_1"/>
    <property type="match status" value="2"/>
</dbReference>
<evidence type="ECO:0000256" key="7">
    <source>
        <dbReference type="ARBA" id="ARBA00023315"/>
    </source>
</evidence>
<protein>
    <submittedName>
        <fullName evidence="10">EbeC-type I polyketide synthase</fullName>
    </submittedName>
</protein>
<dbReference type="FunFam" id="1.10.1200.10:FF:000007">
    <property type="entry name" value="Probable polyketide synthase pks17"/>
    <property type="match status" value="2"/>
</dbReference>
<reference evidence="10" key="1">
    <citation type="submission" date="2016-07" db="EMBL/GenBank/DDBJ databases">
        <title>Evidence for an iterative module in chain elongation on the azalomycin polyketide synthase.</title>
        <authorList>
            <person name="Hong H."/>
            <person name="Sun Y."/>
            <person name="Zhou Y."/>
            <person name="Stephens E."/>
            <person name="Samborskyy M."/>
            <person name="Leadlay P.F."/>
        </authorList>
    </citation>
    <scope>NUCLEOTIDE SEQUENCE</scope>
    <source>
        <strain evidence="10">ATCC31860</strain>
    </source>
</reference>
<dbReference type="Pfam" id="PF08659">
    <property type="entry name" value="KR"/>
    <property type="match status" value="2"/>
</dbReference>
<dbReference type="PROSITE" id="PS50075">
    <property type="entry name" value="CARRIER"/>
    <property type="match status" value="2"/>
</dbReference>
<dbReference type="InterPro" id="IPR016039">
    <property type="entry name" value="Thiolase-like"/>
</dbReference>
<dbReference type="Pfam" id="PF08990">
    <property type="entry name" value="Docking"/>
    <property type="match status" value="1"/>
</dbReference>
<dbReference type="InterPro" id="IPR016035">
    <property type="entry name" value="Acyl_Trfase/lysoPLipase"/>
</dbReference>
<dbReference type="SMART" id="SM00827">
    <property type="entry name" value="PKS_AT"/>
    <property type="match status" value="2"/>
</dbReference>
<dbReference type="FunFam" id="3.40.366.10:FF:000002">
    <property type="entry name" value="Probable polyketide synthase 2"/>
    <property type="match status" value="2"/>
</dbReference>
<evidence type="ECO:0000256" key="3">
    <source>
        <dbReference type="ARBA" id="ARBA00022553"/>
    </source>
</evidence>
<proteinExistence type="predicted"/>
<dbReference type="GO" id="GO:0033068">
    <property type="term" value="P:macrolide biosynthetic process"/>
    <property type="evidence" value="ECO:0007669"/>
    <property type="project" value="UniProtKB-ARBA"/>
</dbReference>
<dbReference type="SUPFAM" id="SSF53901">
    <property type="entry name" value="Thiolase-like"/>
    <property type="match status" value="2"/>
</dbReference>
<dbReference type="InterPro" id="IPR015083">
    <property type="entry name" value="NorB/c/GfsB-D-like_docking"/>
</dbReference>
<evidence type="ECO:0000256" key="5">
    <source>
        <dbReference type="ARBA" id="ARBA00023194"/>
    </source>
</evidence>
<dbReference type="EMBL" id="LT608336">
    <property type="protein sequence ID" value="SCN11951.1"/>
    <property type="molecule type" value="Genomic_DNA"/>
</dbReference>
<accession>A0A1D3P9U8</accession>
<dbReference type="PROSITE" id="PS00012">
    <property type="entry name" value="PHOSPHOPANTETHEINE"/>
    <property type="match status" value="2"/>
</dbReference>
<dbReference type="GO" id="GO:0031177">
    <property type="term" value="F:phosphopantetheine binding"/>
    <property type="evidence" value="ECO:0007669"/>
    <property type="project" value="InterPro"/>
</dbReference>
<dbReference type="FunFam" id="3.40.47.10:FF:000019">
    <property type="entry name" value="Polyketide synthase type I"/>
    <property type="match status" value="2"/>
</dbReference>
<dbReference type="SUPFAM" id="SSF52151">
    <property type="entry name" value="FabD/lysophospholipase-like"/>
    <property type="match status" value="2"/>
</dbReference>
<keyword evidence="6" id="KW-0511">Multifunctional enzyme</keyword>
<evidence type="ECO:0000256" key="1">
    <source>
        <dbReference type="ARBA" id="ARBA00001957"/>
    </source>
</evidence>
<evidence type="ECO:0000259" key="9">
    <source>
        <dbReference type="PROSITE" id="PS52004"/>
    </source>
</evidence>
<dbReference type="InterPro" id="IPR016036">
    <property type="entry name" value="Malonyl_transacylase_ACP-bd"/>
</dbReference>
<dbReference type="SMART" id="SM00823">
    <property type="entry name" value="PKS_PP"/>
    <property type="match status" value="2"/>
</dbReference>
<dbReference type="SUPFAM" id="SSF51735">
    <property type="entry name" value="NAD(P)-binding Rossmann-fold domains"/>
    <property type="match status" value="4"/>
</dbReference>
<dbReference type="Pfam" id="PF00109">
    <property type="entry name" value="ketoacyl-synt"/>
    <property type="match status" value="2"/>
</dbReference>